<evidence type="ECO:0000313" key="7">
    <source>
        <dbReference type="Proteomes" id="UP000182744"/>
    </source>
</evidence>
<proteinExistence type="predicted"/>
<evidence type="ECO:0000256" key="3">
    <source>
        <dbReference type="ARBA" id="ARBA00023163"/>
    </source>
</evidence>
<keyword evidence="1" id="KW-0805">Transcription regulation</keyword>
<dbReference type="Gene3D" id="3.40.1410.10">
    <property type="entry name" value="Chorismate lyase-like"/>
    <property type="match status" value="1"/>
</dbReference>
<dbReference type="CDD" id="cd07377">
    <property type="entry name" value="WHTH_GntR"/>
    <property type="match status" value="1"/>
</dbReference>
<dbReference type="InterPro" id="IPR011663">
    <property type="entry name" value="UTRA"/>
</dbReference>
<evidence type="ECO:0000256" key="2">
    <source>
        <dbReference type="ARBA" id="ARBA00023125"/>
    </source>
</evidence>
<dbReference type="SMART" id="SM00345">
    <property type="entry name" value="HTH_GNTR"/>
    <property type="match status" value="1"/>
</dbReference>
<keyword evidence="2 6" id="KW-0238">DNA-binding</keyword>
<dbReference type="Pfam" id="PF07702">
    <property type="entry name" value="UTRA"/>
    <property type="match status" value="1"/>
</dbReference>
<evidence type="ECO:0000313" key="5">
    <source>
        <dbReference type="EMBL" id="MDY5152769.1"/>
    </source>
</evidence>
<organism evidence="6 7">
    <name type="scientific">Actinobaculum suis</name>
    <dbReference type="NCBI Taxonomy" id="1657"/>
    <lineage>
        <taxon>Bacteria</taxon>
        <taxon>Bacillati</taxon>
        <taxon>Actinomycetota</taxon>
        <taxon>Actinomycetes</taxon>
        <taxon>Actinomycetales</taxon>
        <taxon>Actinomycetaceae</taxon>
        <taxon>Actinobaculum</taxon>
    </lineage>
</organism>
<dbReference type="InterPro" id="IPR036390">
    <property type="entry name" value="WH_DNA-bd_sf"/>
</dbReference>
<keyword evidence="7" id="KW-1185">Reference proteome</keyword>
<dbReference type="AlphaFoldDB" id="A0A1G7CX62"/>
<reference evidence="5" key="3">
    <citation type="submission" date="2023-10" db="EMBL/GenBank/DDBJ databases">
        <title>Whole Genome based description of the genera Actinobaculum and Actinotignum reveals a complex phylogenetic relationship within the species included in the genus Actinotignum.</title>
        <authorList>
            <person name="Jensen C.S."/>
            <person name="Dargis R."/>
            <person name="Kemp M."/>
            <person name="Christensen J.J."/>
        </authorList>
    </citation>
    <scope>NUCLEOTIDE SEQUENCE</scope>
    <source>
        <strain evidence="5">Actinobaculum_suis_CCUG19206T</strain>
    </source>
</reference>
<accession>A0A1G7CX62</accession>
<reference evidence="7" key="2">
    <citation type="submission" date="2016-10" db="EMBL/GenBank/DDBJ databases">
        <authorList>
            <person name="Varghese N."/>
        </authorList>
    </citation>
    <scope>NUCLEOTIDE SEQUENCE [LARGE SCALE GENOMIC DNA]</scope>
    <source>
        <strain evidence="7">DSM 20639</strain>
    </source>
</reference>
<protein>
    <submittedName>
        <fullName evidence="6">DNA-binding transcriptional regulator, GntR family</fullName>
    </submittedName>
    <submittedName>
        <fullName evidence="5">GntR family transcriptional regulator</fullName>
    </submittedName>
</protein>
<dbReference type="Gene3D" id="1.10.10.10">
    <property type="entry name" value="Winged helix-like DNA-binding domain superfamily/Winged helix DNA-binding domain"/>
    <property type="match status" value="1"/>
</dbReference>
<dbReference type="Pfam" id="PF00392">
    <property type="entry name" value="GntR"/>
    <property type="match status" value="1"/>
</dbReference>
<name>A0A1G7CX62_9ACTO</name>
<dbReference type="EMBL" id="JAWNFU010000001">
    <property type="protein sequence ID" value="MDY5152769.1"/>
    <property type="molecule type" value="Genomic_DNA"/>
</dbReference>
<dbReference type="Proteomes" id="UP001273799">
    <property type="component" value="Unassembled WGS sequence"/>
</dbReference>
<gene>
    <name evidence="5" type="ORF">R6G71_01710</name>
    <name evidence="6" type="ORF">SAMN05421878_10919</name>
</gene>
<reference evidence="6" key="1">
    <citation type="submission" date="2016-10" db="EMBL/GenBank/DDBJ databases">
        <authorList>
            <person name="de Groot N.N."/>
        </authorList>
    </citation>
    <scope>NUCLEOTIDE SEQUENCE [LARGE SCALE GENOMIC DNA]</scope>
    <source>
        <strain evidence="6">DSM 20639</strain>
    </source>
</reference>
<dbReference type="PROSITE" id="PS50949">
    <property type="entry name" value="HTH_GNTR"/>
    <property type="match status" value="1"/>
</dbReference>
<sequence>MNCTDINLNEPAVISMSIDRTEDAPLYTQITKAIASSIRSDELVPGQLLENEVSLAARLEVSRPTVRRAFQDLVNMGLVVRKRGAGTRVTPEHVRRPLGLTSLDEDLKGAGYTTSTEVLSYSVALADEELAQRLKCDPGTEVVTIVRVRLANGTKLALMHNILPSSVAPSLTEISSEGLYATLRKNGVELYSAMQTIGARNATPEEAELLDLEPGAALLTMRRDAYDSQGNIVEVGDHVYDASQYTFNSSLYA</sequence>
<dbReference type="InterPro" id="IPR000524">
    <property type="entry name" value="Tscrpt_reg_HTH_GntR"/>
</dbReference>
<keyword evidence="3" id="KW-0804">Transcription</keyword>
<dbReference type="PANTHER" id="PTHR44846:SF17">
    <property type="entry name" value="GNTR-FAMILY TRANSCRIPTIONAL REGULATOR"/>
    <property type="match status" value="1"/>
</dbReference>
<dbReference type="SUPFAM" id="SSF46785">
    <property type="entry name" value="Winged helix' DNA-binding domain"/>
    <property type="match status" value="1"/>
</dbReference>
<dbReference type="InterPro" id="IPR036388">
    <property type="entry name" value="WH-like_DNA-bd_sf"/>
</dbReference>
<evidence type="ECO:0000256" key="1">
    <source>
        <dbReference type="ARBA" id="ARBA00023015"/>
    </source>
</evidence>
<evidence type="ECO:0000259" key="4">
    <source>
        <dbReference type="PROSITE" id="PS50949"/>
    </source>
</evidence>
<dbReference type="RefSeq" id="WP_074662708.1">
    <property type="nucleotide sequence ID" value="NZ_FNAU01000009.1"/>
</dbReference>
<dbReference type="SUPFAM" id="SSF64288">
    <property type="entry name" value="Chorismate lyase-like"/>
    <property type="match status" value="1"/>
</dbReference>
<dbReference type="GO" id="GO:0003677">
    <property type="term" value="F:DNA binding"/>
    <property type="evidence" value="ECO:0007669"/>
    <property type="project" value="UniProtKB-KW"/>
</dbReference>
<dbReference type="Proteomes" id="UP000182744">
    <property type="component" value="Unassembled WGS sequence"/>
</dbReference>
<dbReference type="PRINTS" id="PR00035">
    <property type="entry name" value="HTHGNTR"/>
</dbReference>
<dbReference type="GO" id="GO:0045892">
    <property type="term" value="P:negative regulation of DNA-templated transcription"/>
    <property type="evidence" value="ECO:0007669"/>
    <property type="project" value="TreeGrafter"/>
</dbReference>
<feature type="domain" description="HTH gntR-type" evidence="4">
    <location>
        <begin position="24"/>
        <end position="92"/>
    </location>
</feature>
<dbReference type="EMBL" id="FNAU01000009">
    <property type="protein sequence ID" value="SDE44044.1"/>
    <property type="molecule type" value="Genomic_DNA"/>
</dbReference>
<dbReference type="GO" id="GO:0003700">
    <property type="term" value="F:DNA-binding transcription factor activity"/>
    <property type="evidence" value="ECO:0007669"/>
    <property type="project" value="InterPro"/>
</dbReference>
<dbReference type="SMART" id="SM00866">
    <property type="entry name" value="UTRA"/>
    <property type="match status" value="1"/>
</dbReference>
<dbReference type="PANTHER" id="PTHR44846">
    <property type="entry name" value="MANNOSYL-D-GLYCERATE TRANSPORT/METABOLISM SYSTEM REPRESSOR MNGR-RELATED"/>
    <property type="match status" value="1"/>
</dbReference>
<evidence type="ECO:0000313" key="6">
    <source>
        <dbReference type="EMBL" id="SDE44044.1"/>
    </source>
</evidence>
<dbReference type="InterPro" id="IPR028978">
    <property type="entry name" value="Chorismate_lyase_/UTRA_dom_sf"/>
</dbReference>
<dbReference type="InterPro" id="IPR050679">
    <property type="entry name" value="Bact_HTH_transcr_reg"/>
</dbReference>